<keyword evidence="8" id="KW-0804">Transcription</keyword>
<sequence>MDAECESGNCGSRRFHVGEDGFTYCSEGHRQSQTGLVTADDDGLQPIGRRTIRQSQEDQEPVVLSGKDGLEHYLTCFQLLLWKQVHSLVNQAGYPTELETVLRDLWTLKLSTLQTRLATADRGDDATSQLFSSQGETSDSDATSTRKQSRRGDDALPRIVDGIGLIFAGTTLLRLPVTAVDLHRRIQDGQLIYYQSTQHLDPGMKAVLAGSYHQLLNPREKLSLSRLQSEIHDTFISLTTTFSISFPPLNYHLVLWRHMQALLLPLEIYPCTLRLAALLNISFNYHATNPFPTSSLSLPEQRLTALLVIATKLLFPLDSRSRPPRKPTDPAALQMDWPRWAALVRSRNSKEDQSIFQTALDTTEQDVLHMSEQRLDEYIAWFGGMYASESTSKAGNAQAPLTRALMGLFPAPASGMGEQAAEQEIGGVDNSGVREVQAALKPVRVLADAGGEEAVDRPGSGYARFYTAGELDKTAREVYTYVARETGTELDVLVRDVFALERGLERFAGTERGEDEGVETEE</sequence>
<proteinExistence type="inferred from homology"/>
<comment type="caution">
    <text evidence="13">The sequence shown here is derived from an EMBL/GenBank/DDBJ whole genome shotgun (WGS) entry which is preliminary data.</text>
</comment>
<organism evidence="13 14">
    <name type="scientific">Myriangium duriaei CBS 260.36</name>
    <dbReference type="NCBI Taxonomy" id="1168546"/>
    <lineage>
        <taxon>Eukaryota</taxon>
        <taxon>Fungi</taxon>
        <taxon>Dikarya</taxon>
        <taxon>Ascomycota</taxon>
        <taxon>Pezizomycotina</taxon>
        <taxon>Dothideomycetes</taxon>
        <taxon>Dothideomycetidae</taxon>
        <taxon>Myriangiales</taxon>
        <taxon>Myriangiaceae</taxon>
        <taxon>Myriangium</taxon>
    </lineage>
</organism>
<dbReference type="PANTHER" id="PTHR31576">
    <property type="entry name" value="TATA BOX-BINDING PROTEIN-ASSOCIATED FACTOR RNA POLYMERASE I SUBUNIT B"/>
    <property type="match status" value="1"/>
</dbReference>
<keyword evidence="9" id="KW-0539">Nucleus</keyword>
<evidence type="ECO:0000256" key="4">
    <source>
        <dbReference type="ARBA" id="ARBA00022771"/>
    </source>
</evidence>
<keyword evidence="6" id="KW-0805">Transcription regulation</keyword>
<accession>A0A9P4J5Y9</accession>
<feature type="domain" description="Rrn7/TAF1B C-terminal cyclin" evidence="12">
    <location>
        <begin position="224"/>
        <end position="382"/>
    </location>
</feature>
<comment type="similarity">
    <text evidence="2">Belongs to the RRN7/TAF1B family.</text>
</comment>
<dbReference type="GO" id="GO:0070860">
    <property type="term" value="C:RNA polymerase I core factor complex"/>
    <property type="evidence" value="ECO:0007669"/>
    <property type="project" value="InterPro"/>
</dbReference>
<dbReference type="EMBL" id="ML996084">
    <property type="protein sequence ID" value="KAF2154082.1"/>
    <property type="molecule type" value="Genomic_DNA"/>
</dbReference>
<evidence type="ECO:0000256" key="3">
    <source>
        <dbReference type="ARBA" id="ARBA00022723"/>
    </source>
</evidence>
<evidence type="ECO:0000256" key="5">
    <source>
        <dbReference type="ARBA" id="ARBA00022833"/>
    </source>
</evidence>
<evidence type="ECO:0000313" key="13">
    <source>
        <dbReference type="EMBL" id="KAF2154082.1"/>
    </source>
</evidence>
<reference evidence="13" key="1">
    <citation type="journal article" date="2020" name="Stud. Mycol.">
        <title>101 Dothideomycetes genomes: a test case for predicting lifestyles and emergence of pathogens.</title>
        <authorList>
            <person name="Haridas S."/>
            <person name="Albert R."/>
            <person name="Binder M."/>
            <person name="Bloem J."/>
            <person name="Labutti K."/>
            <person name="Salamov A."/>
            <person name="Andreopoulos B."/>
            <person name="Baker S."/>
            <person name="Barry K."/>
            <person name="Bills G."/>
            <person name="Bluhm B."/>
            <person name="Cannon C."/>
            <person name="Castanera R."/>
            <person name="Culley D."/>
            <person name="Daum C."/>
            <person name="Ezra D."/>
            <person name="Gonzalez J."/>
            <person name="Henrissat B."/>
            <person name="Kuo A."/>
            <person name="Liang C."/>
            <person name="Lipzen A."/>
            <person name="Lutzoni F."/>
            <person name="Magnuson J."/>
            <person name="Mondo S."/>
            <person name="Nolan M."/>
            <person name="Ohm R."/>
            <person name="Pangilinan J."/>
            <person name="Park H.-J."/>
            <person name="Ramirez L."/>
            <person name="Alfaro M."/>
            <person name="Sun H."/>
            <person name="Tritt A."/>
            <person name="Yoshinaga Y."/>
            <person name="Zwiers L.-H."/>
            <person name="Turgeon B."/>
            <person name="Goodwin S."/>
            <person name="Spatafora J."/>
            <person name="Crous P."/>
            <person name="Grigoriev I."/>
        </authorList>
    </citation>
    <scope>NUCLEOTIDE SEQUENCE</scope>
    <source>
        <strain evidence="13">CBS 260.36</strain>
    </source>
</reference>
<dbReference type="InterPro" id="IPR048540">
    <property type="entry name" value="Rrn7_cyclin_N"/>
</dbReference>
<protein>
    <recommendedName>
        <fullName evidence="15">RRN7-type domain-containing protein</fullName>
    </recommendedName>
</protein>
<dbReference type="Pfam" id="PF20645">
    <property type="entry name" value="Rrn7_cyclin_C"/>
    <property type="match status" value="1"/>
</dbReference>
<evidence type="ECO:0008006" key="15">
    <source>
        <dbReference type="Google" id="ProtNLM"/>
    </source>
</evidence>
<keyword evidence="5" id="KW-0862">Zinc</keyword>
<dbReference type="InterPro" id="IPR048538">
    <property type="entry name" value="Rrn7_cyclin_C"/>
</dbReference>
<evidence type="ECO:0000256" key="9">
    <source>
        <dbReference type="ARBA" id="ARBA00023242"/>
    </source>
</evidence>
<dbReference type="PANTHER" id="PTHR31576:SF2">
    <property type="entry name" value="TATA BOX-BINDING PROTEIN-ASSOCIATED FACTOR RNA POLYMERASE I SUBUNIT B"/>
    <property type="match status" value="1"/>
</dbReference>
<dbReference type="Proteomes" id="UP000799439">
    <property type="component" value="Unassembled WGS sequence"/>
</dbReference>
<dbReference type="OrthoDB" id="428577at2759"/>
<evidence type="ECO:0000256" key="6">
    <source>
        <dbReference type="ARBA" id="ARBA00023015"/>
    </source>
</evidence>
<dbReference type="AlphaFoldDB" id="A0A9P4J5Y9"/>
<dbReference type="GO" id="GO:0042790">
    <property type="term" value="P:nucleolar large rRNA transcription by RNA polymerase I"/>
    <property type="evidence" value="ECO:0007669"/>
    <property type="project" value="TreeGrafter"/>
</dbReference>
<evidence type="ECO:0000259" key="12">
    <source>
        <dbReference type="Pfam" id="PF20645"/>
    </source>
</evidence>
<feature type="domain" description="Rrn7/TAF1B N-terminal cyclin" evidence="11">
    <location>
        <begin position="77"/>
        <end position="199"/>
    </location>
</feature>
<evidence type="ECO:0000256" key="2">
    <source>
        <dbReference type="ARBA" id="ARBA00006899"/>
    </source>
</evidence>
<name>A0A9P4J5Y9_9PEZI</name>
<keyword evidence="7" id="KW-0238">DNA-binding</keyword>
<keyword evidence="3" id="KW-0479">Metal-binding</keyword>
<feature type="compositionally biased region" description="Polar residues" evidence="10">
    <location>
        <begin position="126"/>
        <end position="146"/>
    </location>
</feature>
<dbReference type="Pfam" id="PF20644">
    <property type="entry name" value="Rrn7_cyclin_N"/>
    <property type="match status" value="1"/>
</dbReference>
<evidence type="ECO:0000259" key="11">
    <source>
        <dbReference type="Pfam" id="PF20644"/>
    </source>
</evidence>
<gene>
    <name evidence="13" type="ORF">K461DRAFT_277151</name>
</gene>
<keyword evidence="4" id="KW-0863">Zinc-finger</keyword>
<keyword evidence="14" id="KW-1185">Reference proteome</keyword>
<evidence type="ECO:0000256" key="7">
    <source>
        <dbReference type="ARBA" id="ARBA00023125"/>
    </source>
</evidence>
<evidence type="ECO:0000256" key="8">
    <source>
        <dbReference type="ARBA" id="ARBA00023163"/>
    </source>
</evidence>
<feature type="region of interest" description="Disordered" evidence="10">
    <location>
        <begin position="124"/>
        <end position="152"/>
    </location>
</feature>
<dbReference type="GO" id="GO:0008270">
    <property type="term" value="F:zinc ion binding"/>
    <property type="evidence" value="ECO:0007669"/>
    <property type="project" value="UniProtKB-KW"/>
</dbReference>
<dbReference type="InterPro" id="IPR033599">
    <property type="entry name" value="TAF1B/Rrn7"/>
</dbReference>
<evidence type="ECO:0000256" key="1">
    <source>
        <dbReference type="ARBA" id="ARBA00004604"/>
    </source>
</evidence>
<comment type="subcellular location">
    <subcellularLocation>
        <location evidence="1">Nucleus</location>
        <location evidence="1">Nucleolus</location>
    </subcellularLocation>
</comment>
<evidence type="ECO:0000313" key="14">
    <source>
        <dbReference type="Proteomes" id="UP000799439"/>
    </source>
</evidence>
<evidence type="ECO:0000256" key="10">
    <source>
        <dbReference type="SAM" id="MobiDB-lite"/>
    </source>
</evidence>
<dbReference type="GO" id="GO:0001164">
    <property type="term" value="F:RNA polymerase I core promoter sequence-specific DNA binding"/>
    <property type="evidence" value="ECO:0007669"/>
    <property type="project" value="InterPro"/>
</dbReference>